<dbReference type="InterPro" id="IPR036390">
    <property type="entry name" value="WH_DNA-bd_sf"/>
</dbReference>
<dbReference type="InterPro" id="IPR000847">
    <property type="entry name" value="LysR_HTH_N"/>
</dbReference>
<dbReference type="Gene3D" id="3.40.190.290">
    <property type="match status" value="1"/>
</dbReference>
<reference evidence="6 7" key="1">
    <citation type="submission" date="2024-09" db="EMBL/GenBank/DDBJ databases">
        <title>The Natural Products Discovery Center: Release of the First 8490 Sequenced Strains for Exploring Actinobacteria Biosynthetic Diversity.</title>
        <authorList>
            <person name="Kalkreuter E."/>
            <person name="Kautsar S.A."/>
            <person name="Yang D."/>
            <person name="Bader C.D."/>
            <person name="Teijaro C.N."/>
            <person name="Fluegel L."/>
            <person name="Davis C.M."/>
            <person name="Simpson J.R."/>
            <person name="Lauterbach L."/>
            <person name="Steele A.D."/>
            <person name="Gui C."/>
            <person name="Meng S."/>
            <person name="Li G."/>
            <person name="Viehrig K."/>
            <person name="Ye F."/>
            <person name="Su P."/>
            <person name="Kiefer A.F."/>
            <person name="Nichols A."/>
            <person name="Cepeda A.J."/>
            <person name="Yan W."/>
            <person name="Fan B."/>
            <person name="Jiang Y."/>
            <person name="Adhikari A."/>
            <person name="Zheng C.-J."/>
            <person name="Schuster L."/>
            <person name="Cowan T.M."/>
            <person name="Smanski M.J."/>
            <person name="Chevrette M.G."/>
            <person name="De Carvalho L.P.S."/>
            <person name="Shen B."/>
        </authorList>
    </citation>
    <scope>NUCLEOTIDE SEQUENCE [LARGE SCALE GENOMIC DNA]</scope>
    <source>
        <strain evidence="6 7">NPDC058348</strain>
    </source>
</reference>
<dbReference type="Gene3D" id="1.10.10.10">
    <property type="entry name" value="Winged helix-like DNA-binding domain superfamily/Winged helix DNA-binding domain"/>
    <property type="match status" value="1"/>
</dbReference>
<evidence type="ECO:0000313" key="6">
    <source>
        <dbReference type="EMBL" id="MFD5099101.1"/>
    </source>
</evidence>
<dbReference type="Proteomes" id="UP001598448">
    <property type="component" value="Unassembled WGS sequence"/>
</dbReference>
<dbReference type="SUPFAM" id="SSF46785">
    <property type="entry name" value="Winged helix' DNA-binding domain"/>
    <property type="match status" value="1"/>
</dbReference>
<dbReference type="InterPro" id="IPR005119">
    <property type="entry name" value="LysR_subst-bd"/>
</dbReference>
<evidence type="ECO:0000256" key="3">
    <source>
        <dbReference type="ARBA" id="ARBA00023125"/>
    </source>
</evidence>
<name>A0ABW6FK17_9ACTN</name>
<keyword evidence="2" id="KW-0805">Transcription regulation</keyword>
<dbReference type="Pfam" id="PF00126">
    <property type="entry name" value="HTH_1"/>
    <property type="match status" value="1"/>
</dbReference>
<keyword evidence="7" id="KW-1185">Reference proteome</keyword>
<evidence type="ECO:0000256" key="4">
    <source>
        <dbReference type="ARBA" id="ARBA00023163"/>
    </source>
</evidence>
<sequence>MDLRQLTTFHRVATLLSFTRAASELKYAQSSVTAQVKGLEVALGVELFERLRGRIRLTPAGERLVPYAEQILSLVDEARDKTTGWAEPSGVLTIGTTESLTSYRMPPVLEYFHHRYPLLQLALRPSQCAQTCEALRQGAFDMGFLMEARTEHPGLRTEVLGREPLVAVAAPGHPLASLRHVSTEDLRGARVLAPEAGSAYRGLFEAELNDGAARPVRLLEFGNIESVKRGLAAGLGVSVLPAMAVADAVAAGTLTVLDWEPPFEVFTQIAWRRGRQLTREMRVFVDRTVRFMAQDERLPAQQHPKAQQREQLQLVG</sequence>
<proteinExistence type="inferred from homology"/>
<evidence type="ECO:0000256" key="1">
    <source>
        <dbReference type="ARBA" id="ARBA00009437"/>
    </source>
</evidence>
<dbReference type="PROSITE" id="PS50931">
    <property type="entry name" value="HTH_LYSR"/>
    <property type="match status" value="1"/>
</dbReference>
<keyword evidence="3" id="KW-0238">DNA-binding</keyword>
<dbReference type="SUPFAM" id="SSF53850">
    <property type="entry name" value="Periplasmic binding protein-like II"/>
    <property type="match status" value="1"/>
</dbReference>
<dbReference type="Pfam" id="PF03466">
    <property type="entry name" value="LysR_substrate"/>
    <property type="match status" value="1"/>
</dbReference>
<accession>A0ABW6FK17</accession>
<evidence type="ECO:0000256" key="2">
    <source>
        <dbReference type="ARBA" id="ARBA00023015"/>
    </source>
</evidence>
<feature type="domain" description="HTH lysR-type" evidence="5">
    <location>
        <begin position="1"/>
        <end position="58"/>
    </location>
</feature>
<dbReference type="PRINTS" id="PR00039">
    <property type="entry name" value="HTHLYSR"/>
</dbReference>
<keyword evidence="4" id="KW-0804">Transcription</keyword>
<dbReference type="RefSeq" id="WP_386711146.1">
    <property type="nucleotide sequence ID" value="NZ_JBHXIJ010000043.1"/>
</dbReference>
<dbReference type="InterPro" id="IPR036388">
    <property type="entry name" value="WH-like_DNA-bd_sf"/>
</dbReference>
<comment type="caution">
    <text evidence="6">The sequence shown here is derived from an EMBL/GenBank/DDBJ whole genome shotgun (WGS) entry which is preliminary data.</text>
</comment>
<evidence type="ECO:0000313" key="7">
    <source>
        <dbReference type="Proteomes" id="UP001598448"/>
    </source>
</evidence>
<organism evidence="6 7">
    <name type="scientific">Streptomyces albidochromogenes</name>
    <dbReference type="NCBI Taxonomy" id="329524"/>
    <lineage>
        <taxon>Bacteria</taxon>
        <taxon>Bacillati</taxon>
        <taxon>Actinomycetota</taxon>
        <taxon>Actinomycetes</taxon>
        <taxon>Kitasatosporales</taxon>
        <taxon>Streptomycetaceae</taxon>
        <taxon>Streptomyces</taxon>
    </lineage>
</organism>
<dbReference type="EMBL" id="JBHXIJ010000043">
    <property type="protein sequence ID" value="MFD5099101.1"/>
    <property type="molecule type" value="Genomic_DNA"/>
</dbReference>
<dbReference type="PANTHER" id="PTHR30126:SF40">
    <property type="entry name" value="HTH-TYPE TRANSCRIPTIONAL REGULATOR GLTR"/>
    <property type="match status" value="1"/>
</dbReference>
<evidence type="ECO:0000259" key="5">
    <source>
        <dbReference type="PROSITE" id="PS50931"/>
    </source>
</evidence>
<comment type="similarity">
    <text evidence="1">Belongs to the LysR transcriptional regulatory family.</text>
</comment>
<dbReference type="PANTHER" id="PTHR30126">
    <property type="entry name" value="HTH-TYPE TRANSCRIPTIONAL REGULATOR"/>
    <property type="match status" value="1"/>
</dbReference>
<protein>
    <submittedName>
        <fullName evidence="6">LysR family transcriptional regulator</fullName>
    </submittedName>
</protein>
<dbReference type="CDD" id="cd05466">
    <property type="entry name" value="PBP2_LTTR_substrate"/>
    <property type="match status" value="1"/>
</dbReference>
<gene>
    <name evidence="6" type="ORF">ACFWJN_09030</name>
</gene>